<evidence type="ECO:0000256" key="4">
    <source>
        <dbReference type="ARBA" id="ARBA00004651"/>
    </source>
</evidence>
<dbReference type="SMART" id="SM00044">
    <property type="entry name" value="CYCc"/>
    <property type="match status" value="2"/>
</dbReference>
<protein>
    <recommendedName>
        <fullName evidence="22 24">Adenylate cyclase type 5</fullName>
        <ecNumber evidence="5 24">4.6.1.1</ecNumber>
    </recommendedName>
</protein>
<dbReference type="InterPro" id="IPR018297">
    <property type="entry name" value="A/G_cyclase_CS"/>
</dbReference>
<evidence type="ECO:0000256" key="2">
    <source>
        <dbReference type="ARBA" id="ARBA00001936"/>
    </source>
</evidence>
<evidence type="ECO:0000256" key="16">
    <source>
        <dbReference type="ARBA" id="ARBA00022998"/>
    </source>
</evidence>
<evidence type="ECO:0000256" key="29">
    <source>
        <dbReference type="SAM" id="Phobius"/>
    </source>
</evidence>
<keyword evidence="13 24" id="KW-0067">ATP-binding</keyword>
<feature type="transmembrane region" description="Helical" evidence="29">
    <location>
        <begin position="174"/>
        <end position="191"/>
    </location>
</feature>
<dbReference type="GO" id="GO:0046872">
    <property type="term" value="F:metal ion binding"/>
    <property type="evidence" value="ECO:0007669"/>
    <property type="project" value="UniProtKB-KW"/>
</dbReference>
<feature type="binding site" evidence="25">
    <location>
        <position position="1020"/>
    </location>
    <ligand>
        <name>ATP</name>
        <dbReference type="ChEBI" id="CHEBI:30616"/>
    </ligand>
</feature>
<keyword evidence="16 24" id="KW-0115">cAMP biosynthesis</keyword>
<keyword evidence="11" id="KW-0677">Repeat</keyword>
<comment type="similarity">
    <text evidence="24 27">Belongs to the adenylyl cyclase class-4/guanylyl cyclase family.</text>
</comment>
<evidence type="ECO:0000256" key="14">
    <source>
        <dbReference type="ARBA" id="ARBA00022842"/>
    </source>
</evidence>
<evidence type="ECO:0000256" key="28">
    <source>
        <dbReference type="SAM" id="MobiDB-lite"/>
    </source>
</evidence>
<dbReference type="CDD" id="cd07556">
    <property type="entry name" value="Nucleotidyl_cyc_III"/>
    <property type="match status" value="1"/>
</dbReference>
<reference evidence="31" key="2">
    <citation type="submission" date="2025-08" db="UniProtKB">
        <authorList>
            <consortium name="Ensembl"/>
        </authorList>
    </citation>
    <scope>IDENTIFICATION</scope>
</reference>
<feature type="compositionally biased region" description="Basic and acidic residues" evidence="28">
    <location>
        <begin position="54"/>
        <end position="65"/>
    </location>
</feature>
<feature type="transmembrane region" description="Helical" evidence="29">
    <location>
        <begin position="741"/>
        <end position="764"/>
    </location>
</feature>
<dbReference type="Gene3D" id="3.30.70.1230">
    <property type="entry name" value="Nucleotide cyclase"/>
    <property type="match status" value="2"/>
</dbReference>
<feature type="transmembrane region" description="Helical" evidence="29">
    <location>
        <begin position="282"/>
        <end position="300"/>
    </location>
</feature>
<sequence>MSRSNSVSPPGVGAPGLRGGTEIRSAWGESESVANGCPYFAKSPRKKLTRTNSRWRDEDDPERRQPGRASTTVSRVSFRSRSAWQDHGDENRDQKRASPKRGDGEVRPKSVELGLEERRAKTKTDEEEAMSEGKFSLVACCIGVMQIFKSKKFQSEKLERLYQRYFFRLNQSSLTMLMAVLVLVFTVMLGFHCSGGTANTTYVVVFSGAIVLTLVLMVVCNRNAFHQDHMWIVCYVVILLVLVIQVTGVLLVEPRSASEGIWWTVFFIHVIYTLLPVRMRAAVITGIILSAVHVAVSWMINGIDSFFWKQIVSNVLIFSCTNIVGVCTHYPAEGSQRQAFQETRECIQARLHSQRENQQQERLLLSVLPRHVAMEMKADINAKQEDMMFHKIYIQKHDNVSILFADIEGFTSLASQCTAQELVMTLNELFARFDKLAAENHCLRIKILGDCYYCVSGLPEARADHAHCCVEMGLDMIEAISLVREVTGVNVNMRVGIHSGRVHCGVLGLRKWQFDVWSNDVTLANQMEAGGQLTGGAATLDRPTSPFQTHPHHQGDSQLSERRLRRGGGGRGGPERLPEEAQHRNLPHCWLQSEEGTVNSWLHLCELVKTRFCSRTDDLHFIFRNTQENMNPEDEVDEFLGRAIDARSIDRLRSEHVKRFLLTFREPDLEKKYSKQVDSKFGAYVACASLVFVFICFIQIVIVPRSAGIWLPIGAKSFTLTASLFPVPLQTLSKRIVQSRLNSTLVGVFTIVIVFLSAFINIFICSSPDLRTCIMAELNISLENVTVCHARLLNYSLDGPSCGASGLVCSFPEYFSFCILLSLLATSVFLQISSIGKLFLMLFIEVLYLFILEVPKVSLFDNQDLLVMANVFLLCMADSKVPLKIMTPVVITVFVLALYLHAQQVESTARLDFLWKLQATEEKEEMEELQAYNRRLLHNILPKDVAAHFLQRERRNDELYYQSCECVAVMFASISNFSEFYVELEGNNEGVECLRLLNEMIADFDEIISEEQFRQLEKIKTIGSTYMAASGLNDSTYDKVGRTHIRALADYAMRLMDQMKYINEHSFNNFKMKIGLNIGPVVAGVIGARKPQYDIWGNTVNVASRMDSTGVPERIQVTADLQQVLSAYNYTLEYRGVVTVKGKGEMMTYFLTSGPSSS</sequence>
<feature type="region of interest" description="Disordered" evidence="28">
    <location>
        <begin position="1"/>
        <end position="126"/>
    </location>
</feature>
<feature type="binding site" evidence="25">
    <location>
        <begin position="1101"/>
        <end position="1105"/>
    </location>
    <ligand>
        <name>ATP</name>
        <dbReference type="ChEBI" id="CHEBI:30616"/>
    </ligand>
</feature>
<evidence type="ECO:0000256" key="22">
    <source>
        <dbReference type="ARBA" id="ARBA00040910"/>
    </source>
</evidence>
<dbReference type="GO" id="GO:0005886">
    <property type="term" value="C:plasma membrane"/>
    <property type="evidence" value="ECO:0007669"/>
    <property type="project" value="UniProtKB-SubCell"/>
</dbReference>
<name>A0A674NM96_TAKRU</name>
<feature type="transmembrane region" description="Helical" evidence="29">
    <location>
        <begin position="232"/>
        <end position="251"/>
    </location>
</feature>
<feature type="binding site" evidence="25">
    <location>
        <position position="1141"/>
    </location>
    <ligand>
        <name>ATP</name>
        <dbReference type="ChEBI" id="CHEBI:30616"/>
    </ligand>
</feature>
<dbReference type="PROSITE" id="PS00452">
    <property type="entry name" value="GUANYLATE_CYCLASE_1"/>
    <property type="match status" value="2"/>
</dbReference>
<keyword evidence="26" id="KW-0464">Manganese</keyword>
<organism evidence="31 32">
    <name type="scientific">Takifugu rubripes</name>
    <name type="common">Japanese pufferfish</name>
    <name type="synonym">Fugu rubripes</name>
    <dbReference type="NCBI Taxonomy" id="31033"/>
    <lineage>
        <taxon>Eukaryota</taxon>
        <taxon>Metazoa</taxon>
        <taxon>Chordata</taxon>
        <taxon>Craniata</taxon>
        <taxon>Vertebrata</taxon>
        <taxon>Euteleostomi</taxon>
        <taxon>Actinopterygii</taxon>
        <taxon>Neopterygii</taxon>
        <taxon>Teleostei</taxon>
        <taxon>Neoteleostei</taxon>
        <taxon>Acanthomorphata</taxon>
        <taxon>Eupercaria</taxon>
        <taxon>Tetraodontiformes</taxon>
        <taxon>Tetradontoidea</taxon>
        <taxon>Tetraodontidae</taxon>
        <taxon>Takifugu</taxon>
    </lineage>
</organism>
<feature type="binding site" evidence="25">
    <location>
        <begin position="406"/>
        <end position="411"/>
    </location>
    <ligand>
        <name>ATP</name>
        <dbReference type="ChEBI" id="CHEBI:30616"/>
    </ligand>
</feature>
<evidence type="ECO:0000259" key="30">
    <source>
        <dbReference type="PROSITE" id="PS50125"/>
    </source>
</evidence>
<keyword evidence="8" id="KW-0597">Phosphoprotein</keyword>
<reference evidence="31" key="3">
    <citation type="submission" date="2025-09" db="UniProtKB">
        <authorList>
            <consortium name="Ensembl"/>
        </authorList>
    </citation>
    <scope>IDENTIFICATION</scope>
</reference>
<keyword evidence="21" id="KW-0966">Cell projection</keyword>
<evidence type="ECO:0000256" key="20">
    <source>
        <dbReference type="ARBA" id="ARBA00023239"/>
    </source>
</evidence>
<keyword evidence="12 24" id="KW-0547">Nucleotide-binding</keyword>
<gene>
    <name evidence="31" type="primary">adcy5</name>
</gene>
<evidence type="ECO:0000256" key="15">
    <source>
        <dbReference type="ARBA" id="ARBA00022989"/>
    </source>
</evidence>
<keyword evidence="17" id="KW-0969">Cilium</keyword>
<accession>A0A674NM96</accession>
<keyword evidence="15 29" id="KW-1133">Transmembrane helix</keyword>
<evidence type="ECO:0000256" key="11">
    <source>
        <dbReference type="ARBA" id="ARBA00022737"/>
    </source>
</evidence>
<feature type="region of interest" description="Disordered" evidence="28">
    <location>
        <begin position="533"/>
        <end position="581"/>
    </location>
</feature>
<dbReference type="FunFam" id="3.30.70.1230:FF:000001">
    <property type="entry name" value="Adenylate cyclase"/>
    <property type="match status" value="1"/>
</dbReference>
<evidence type="ECO:0000256" key="6">
    <source>
        <dbReference type="ARBA" id="ARBA00022475"/>
    </source>
</evidence>
<dbReference type="Ensembl" id="ENSTRUT00000076113.1">
    <property type="protein sequence ID" value="ENSTRUP00000074710.1"/>
    <property type="gene ID" value="ENSTRUG00000014280.3"/>
</dbReference>
<evidence type="ECO:0000256" key="10">
    <source>
        <dbReference type="ARBA" id="ARBA00022723"/>
    </source>
</evidence>
<evidence type="ECO:0000256" key="18">
    <source>
        <dbReference type="ARBA" id="ARBA00023136"/>
    </source>
</evidence>
<evidence type="ECO:0000256" key="27">
    <source>
        <dbReference type="RuleBase" id="RU000405"/>
    </source>
</evidence>
<keyword evidence="14 24" id="KW-0460">Magnesium</keyword>
<feature type="binding site" evidence="26">
    <location>
        <position position="406"/>
    </location>
    <ligand>
        <name>Mg(2+)</name>
        <dbReference type="ChEBI" id="CHEBI:18420"/>
        <label>2</label>
        <note>catalytic</note>
    </ligand>
</feature>
<keyword evidence="7" id="KW-0488">Methylation</keyword>
<feature type="binding site" evidence="26">
    <location>
        <position position="407"/>
    </location>
    <ligand>
        <name>Mg(2+)</name>
        <dbReference type="ChEBI" id="CHEBI:18420"/>
        <label>2</label>
        <note>catalytic</note>
    </ligand>
</feature>
<feature type="compositionally biased region" description="Low complexity" evidence="28">
    <location>
        <begin position="68"/>
        <end position="83"/>
    </location>
</feature>
<keyword evidence="18 24" id="KW-0472">Membrane</keyword>
<dbReference type="CDD" id="cd07302">
    <property type="entry name" value="CHD"/>
    <property type="match status" value="1"/>
</dbReference>
<comment type="subcellular location">
    <subcellularLocation>
        <location evidence="4">Cell membrane</location>
        <topology evidence="4">Multi-pass membrane protein</topology>
    </subcellularLocation>
    <subcellularLocation>
        <location evidence="3">Cell projection</location>
        <location evidence="3">Cilium</location>
    </subcellularLocation>
</comment>
<dbReference type="SUPFAM" id="SSF55073">
    <property type="entry name" value="Nucleotide cyclase"/>
    <property type="match status" value="2"/>
</dbReference>
<dbReference type="GO" id="GO:0005929">
    <property type="term" value="C:cilium"/>
    <property type="evidence" value="ECO:0007669"/>
    <property type="project" value="UniProtKB-SubCell"/>
</dbReference>
<feature type="transmembrane region" description="Helical" evidence="29">
    <location>
        <begin position="257"/>
        <end position="275"/>
    </location>
</feature>
<evidence type="ECO:0000256" key="13">
    <source>
        <dbReference type="ARBA" id="ARBA00022840"/>
    </source>
</evidence>
<keyword evidence="9 29" id="KW-0812">Transmembrane</keyword>
<evidence type="ECO:0000313" key="31">
    <source>
        <dbReference type="Ensembl" id="ENSTRUP00000074710.1"/>
    </source>
</evidence>
<dbReference type="InterPro" id="IPR029787">
    <property type="entry name" value="Nucleotide_cyclase"/>
</dbReference>
<evidence type="ECO:0000256" key="7">
    <source>
        <dbReference type="ARBA" id="ARBA00022481"/>
    </source>
</evidence>
<dbReference type="GO" id="GO:0007189">
    <property type="term" value="P:adenylate cyclase-activating G protein-coupled receptor signaling pathway"/>
    <property type="evidence" value="ECO:0007669"/>
    <property type="project" value="TreeGrafter"/>
</dbReference>
<dbReference type="PIRSF" id="PIRSF039050">
    <property type="entry name" value="Ade_cyc"/>
    <property type="match status" value="1"/>
</dbReference>
<feature type="binding site" evidence="25">
    <location>
        <begin position="1094"/>
        <end position="1096"/>
    </location>
    <ligand>
        <name>ATP</name>
        <dbReference type="ChEBI" id="CHEBI:30616"/>
    </ligand>
</feature>
<feature type="domain" description="Guanylate cyclase" evidence="30">
    <location>
        <begin position="968"/>
        <end position="1107"/>
    </location>
</feature>
<feature type="transmembrane region" description="Helical" evidence="29">
    <location>
        <begin position="709"/>
        <end position="729"/>
    </location>
</feature>
<evidence type="ECO:0000256" key="25">
    <source>
        <dbReference type="PIRSR" id="PIRSR039050-50"/>
    </source>
</evidence>
<feature type="transmembrane region" description="Helical" evidence="29">
    <location>
        <begin position="839"/>
        <end position="861"/>
    </location>
</feature>
<feature type="domain" description="Guanylate cyclase" evidence="30">
    <location>
        <begin position="401"/>
        <end position="528"/>
    </location>
</feature>
<feature type="binding site" evidence="26">
    <location>
        <position position="450"/>
    </location>
    <ligand>
        <name>Mg(2+)</name>
        <dbReference type="ChEBI" id="CHEBI:18420"/>
        <label>2</label>
        <note>catalytic</note>
    </ligand>
</feature>
<dbReference type="Pfam" id="PF06327">
    <property type="entry name" value="Adcy_cons_dom"/>
    <property type="match status" value="1"/>
</dbReference>
<evidence type="ECO:0000256" key="8">
    <source>
        <dbReference type="ARBA" id="ARBA00022553"/>
    </source>
</evidence>
<dbReference type="Proteomes" id="UP000005226">
    <property type="component" value="Chromosome 1"/>
</dbReference>
<comment type="function">
    <text evidence="23">Catalyzes the formation of the signaling molecule cAMP in response to G-protein signaling. Mediates signaling downstream of ADRB1. Regulates the increase of free cytosolic Ca(2+) in response to increased blood glucose levels and contributes to the regulation of Ca(2+)-dependent insulin secretion.</text>
</comment>
<evidence type="ECO:0000256" key="9">
    <source>
        <dbReference type="ARBA" id="ARBA00022692"/>
    </source>
</evidence>
<keyword evidence="20 24" id="KW-0456">Lyase</keyword>
<feature type="compositionally biased region" description="Basic and acidic residues" evidence="28">
    <location>
        <begin position="84"/>
        <end position="124"/>
    </location>
</feature>
<evidence type="ECO:0000256" key="17">
    <source>
        <dbReference type="ARBA" id="ARBA00023069"/>
    </source>
</evidence>
<feature type="compositionally biased region" description="Basic and acidic residues" evidence="28">
    <location>
        <begin position="553"/>
        <end position="562"/>
    </location>
</feature>
<feature type="binding site" evidence="25">
    <location>
        <begin position="448"/>
        <end position="450"/>
    </location>
    <ligand>
        <name>ATP</name>
        <dbReference type="ChEBI" id="CHEBI:30616"/>
    </ligand>
</feature>
<dbReference type="PANTHER" id="PTHR45627:SF7">
    <property type="entry name" value="ADENYLATE CYCLASE TYPE 5"/>
    <property type="match status" value="1"/>
</dbReference>
<dbReference type="GO" id="GO:0035556">
    <property type="term" value="P:intracellular signal transduction"/>
    <property type="evidence" value="ECO:0007669"/>
    <property type="project" value="InterPro"/>
</dbReference>
<evidence type="ECO:0000313" key="32">
    <source>
        <dbReference type="Proteomes" id="UP000005226"/>
    </source>
</evidence>
<feature type="binding site" evidence="26">
    <location>
        <position position="450"/>
    </location>
    <ligand>
        <name>Mg(2+)</name>
        <dbReference type="ChEBI" id="CHEBI:18420"/>
        <label>1</label>
        <note>catalytic</note>
    </ligand>
</feature>
<dbReference type="PANTHER" id="PTHR45627">
    <property type="entry name" value="ADENYLATE CYCLASE TYPE 1"/>
    <property type="match status" value="1"/>
</dbReference>
<evidence type="ECO:0000256" key="12">
    <source>
        <dbReference type="ARBA" id="ARBA00022741"/>
    </source>
</evidence>
<dbReference type="InterPro" id="IPR030672">
    <property type="entry name" value="Adcy"/>
</dbReference>
<comment type="catalytic activity">
    <reaction evidence="1 24">
        <text>ATP = 3',5'-cyclic AMP + diphosphate</text>
        <dbReference type="Rhea" id="RHEA:15389"/>
        <dbReference type="ChEBI" id="CHEBI:30616"/>
        <dbReference type="ChEBI" id="CHEBI:33019"/>
        <dbReference type="ChEBI" id="CHEBI:58165"/>
        <dbReference type="EC" id="4.6.1.1"/>
    </reaction>
</comment>
<keyword evidence="19" id="KW-0325">Glycoprotein</keyword>
<keyword evidence="6" id="KW-1003">Cell membrane</keyword>
<evidence type="ECO:0000256" key="19">
    <source>
        <dbReference type="ARBA" id="ARBA00023180"/>
    </source>
</evidence>
<evidence type="ECO:0000256" key="3">
    <source>
        <dbReference type="ARBA" id="ARBA00004138"/>
    </source>
</evidence>
<evidence type="ECO:0000256" key="1">
    <source>
        <dbReference type="ARBA" id="ARBA00001593"/>
    </source>
</evidence>
<comment type="cofactor">
    <cofactor evidence="2">
        <name>Mn(2+)</name>
        <dbReference type="ChEBI" id="CHEBI:29035"/>
    </cofactor>
</comment>
<feature type="binding site" evidence="25">
    <location>
        <position position="494"/>
    </location>
    <ligand>
        <name>ATP</name>
        <dbReference type="ChEBI" id="CHEBI:30616"/>
    </ligand>
</feature>
<dbReference type="GO" id="GO:0005524">
    <property type="term" value="F:ATP binding"/>
    <property type="evidence" value="ECO:0007669"/>
    <property type="project" value="UniProtKB-UniRule"/>
</dbReference>
<dbReference type="InterPro" id="IPR009398">
    <property type="entry name" value="Adcy_conserved_dom"/>
</dbReference>
<dbReference type="InterPro" id="IPR032628">
    <property type="entry name" value="AC_N"/>
</dbReference>
<feature type="transmembrane region" description="Helical" evidence="29">
    <location>
        <begin position="814"/>
        <end position="832"/>
    </location>
</feature>
<dbReference type="InterPro" id="IPR001054">
    <property type="entry name" value="A/G_cyclase"/>
</dbReference>
<dbReference type="GO" id="GO:0006171">
    <property type="term" value="P:cAMP biosynthetic process"/>
    <property type="evidence" value="ECO:0007669"/>
    <property type="project" value="UniProtKB-KW"/>
</dbReference>
<reference evidence="31 32" key="1">
    <citation type="journal article" date="2011" name="Genome Biol. Evol.">
        <title>Integration of the genetic map and genome assembly of fugu facilitates insights into distinct features of genome evolution in teleosts and mammals.</title>
        <authorList>
            <person name="Kai W."/>
            <person name="Kikuchi K."/>
            <person name="Tohari S."/>
            <person name="Chew A.K."/>
            <person name="Tay A."/>
            <person name="Fujiwara A."/>
            <person name="Hosoya S."/>
            <person name="Suetake H."/>
            <person name="Naruse K."/>
            <person name="Brenner S."/>
            <person name="Suzuki Y."/>
            <person name="Venkatesh B."/>
        </authorList>
    </citation>
    <scope>NUCLEOTIDE SEQUENCE [LARGE SCALE GENOMIC DNA]</scope>
</reference>
<keyword evidence="32" id="KW-1185">Reference proteome</keyword>
<evidence type="ECO:0000256" key="24">
    <source>
        <dbReference type="PIRNR" id="PIRNR039050"/>
    </source>
</evidence>
<proteinExistence type="inferred from homology"/>
<dbReference type="GO" id="GO:0004016">
    <property type="term" value="F:adenylate cyclase activity"/>
    <property type="evidence" value="ECO:0007669"/>
    <property type="project" value="UniProtKB-EC"/>
</dbReference>
<dbReference type="GeneTree" id="ENSGT00940000158054"/>
<comment type="cofactor">
    <cofactor evidence="26">
        <name>Mg(2+)</name>
        <dbReference type="ChEBI" id="CHEBI:18420"/>
    </cofactor>
    <cofactor evidence="26">
        <name>Mn(2+)</name>
        <dbReference type="ChEBI" id="CHEBI:29035"/>
    </cofactor>
    <text evidence="26">Binds 2 magnesium ions per subunit. Is also active with manganese (in vitro).</text>
</comment>
<dbReference type="PROSITE" id="PS50125">
    <property type="entry name" value="GUANYLATE_CYCLASE_2"/>
    <property type="match status" value="2"/>
</dbReference>
<dbReference type="EC" id="4.6.1.1" evidence="5 24"/>
<dbReference type="Pfam" id="PF16214">
    <property type="entry name" value="AC_N"/>
    <property type="match status" value="1"/>
</dbReference>
<feature type="transmembrane region" description="Helical" evidence="29">
    <location>
        <begin position="881"/>
        <end position="900"/>
    </location>
</feature>
<feature type="transmembrane region" description="Helical" evidence="29">
    <location>
        <begin position="681"/>
        <end position="703"/>
    </location>
</feature>
<feature type="transmembrane region" description="Helical" evidence="29">
    <location>
        <begin position="203"/>
        <end position="220"/>
    </location>
</feature>
<dbReference type="AlphaFoldDB" id="A0A674NM96"/>
<dbReference type="Pfam" id="PF00211">
    <property type="entry name" value="Guanylate_cyc"/>
    <property type="match status" value="2"/>
</dbReference>
<evidence type="ECO:0000256" key="26">
    <source>
        <dbReference type="PIRSR" id="PIRSR039050-51"/>
    </source>
</evidence>
<evidence type="ECO:0000256" key="23">
    <source>
        <dbReference type="ARBA" id="ARBA00046177"/>
    </source>
</evidence>
<evidence type="ECO:0000256" key="5">
    <source>
        <dbReference type="ARBA" id="ARBA00012201"/>
    </source>
</evidence>
<evidence type="ECO:0000256" key="21">
    <source>
        <dbReference type="ARBA" id="ARBA00023273"/>
    </source>
</evidence>
<keyword evidence="10 24" id="KW-0479">Metal-binding</keyword>
<feature type="binding site" evidence="26">
    <location>
        <position position="406"/>
    </location>
    <ligand>
        <name>Mg(2+)</name>
        <dbReference type="ChEBI" id="CHEBI:18420"/>
        <label>1</label>
        <note>catalytic</note>
    </ligand>
</feature>